<dbReference type="InterPro" id="IPR002182">
    <property type="entry name" value="NB-ARC"/>
</dbReference>
<dbReference type="InterPro" id="IPR035897">
    <property type="entry name" value="Toll_tir_struct_dom_sf"/>
</dbReference>
<dbReference type="Pfam" id="PF07725">
    <property type="entry name" value="LRR_3"/>
    <property type="match status" value="2"/>
</dbReference>
<dbReference type="Gene3D" id="3.40.50.300">
    <property type="entry name" value="P-loop containing nucleotide triphosphate hydrolases"/>
    <property type="match status" value="2"/>
</dbReference>
<sequence length="2253" mass="257206">MVTNERHMPQHQVFINFWGEEVRFSFISHLVSAFSREGVNVFIETNEKRGEDDLEKTFQSIEDSKIALVVFSSKYTESRWCLNQLVKIKERMDERKLLIIPIFYKVEPSQVKELEGDFGLKLWNLWRIHRDHRIIKWKDALESVAATTDFCLKEHSSSECEFITLIVEKVLSSISSLEGENPFFISTSGRRKTTRLSPKKGEKHESFLKKNPLFGHERRMKQLEQKLEFDCNETRIIGVVGMACIGKTTLAMMLHEKWNCKFVRCVPLLDIRKMSEDYRPAWLRKTLLEVLLGGKFPVINDKTTHESLKDKLLKTKVFVVLDDVSNKKQLKFLLGDLNWIKKGSKVVITSRDKSLIEEFVHDTYVVPPLNYGEALQLFSYHAFGDHVVHPSVTSTKLCREFLDCAGGNPLIIKLLGKKLHGRDEAQLEIRQGDLTHLGRVILDIFRSSCDELSAKQKDVFLDIACFFRSENDYFVRSLMDSGDHNATDTESEVRDLTHKCMIAISGCRVEMHDLLYMLGKIFSSQALVEENGGKSRLWYTREIIDALTNQKDTKNMRGIFLDMAEVTERMVLPRLTFIHMINLRYLKIYDSCCPWSCKALCKLYFPDGVMFPLDKVRYLHWKNFPLEELPSDFRPENLVDLRLPYSLVERVWQGVKDTPQLKWVDLSHSSKLLNLSGLEKAESLQRLNLEGCTNLDELPGEMQNMKSLVYLNLRGCIRLSSLPKMNLISLKTLILSSCSNLREFQVISKSLEVLHLDGTSIRGLPPSIENLQRLVVFNLKNCKMLESLPNCLGQLKVLEELILSGCSRLKNFPDIRQSMKHVQILLFDGTGATEMPKISCFTGSNDQDSVDMVLQLSGSYLSEWPRGLDGVSSLRRLCLSGNDFASLQNDIGQLYNLIWLDVKQCKKLRSIPMLPPRLQYFDAHGCDSLEKVASPLAVLLLTEQVHAMFNFSNCNKLDQDAQDSIISYTRQRSQLMLGALSRYNGGITLEPLVGTCFPGWEVPEWFSHRGSGSVLQPKLSPHWCDNRFTGIALCAVILFSGYHEQRNRLLVNCDFEFENEDGSSIHFSCTVGGWNELSNTPQEMELSHVFIGYTSRLDISKQGGYDEERCFCSKSSLEFQVTDGTEKVVGCAVLQCGFSLVYATDDRENIYGDAKTVVVPKRVKNVPGEEMSYGNSRRDDDFQYQSYSGPTLRRDENFLSERKSDATQNLRKSFGNRRFDLYKNPGGEVTISSHHYNTPTENVEKSSLVGVELRLKQLEKVLYSTPGKTRIVGVIGMPGIGKTTLAKLLFEKRGCKFPRNFFLTVSKDYISEELKRTYLEELLKHSQNISEETTNESVKDKLLQTKVFVVLNNVSDKKQLEFLLGNLNWINKGSKIVVTASDKSLVEGLAHETYVVPHLNNREAFKVFSYHAFDGKICIPTETFLSLSILFVDNVGGNPLALKLLGSELCGKDEAYWKHKLQTVIQNSNTNIQDVWRLYTDQLTERHKGVLLDIACFFRSEDEYFIKSLLDSGDPDSTDVSEVRDLAEKFLITICDGRVEMNDRHYTFCKDLGSRGGLRLWKYSDILDELRKMKQLEANNDVRGIFFDMSEVIKSIALERTTFIHMHNLRYLKIYESCCPRKGRSDCKLQFPDGVDFPLEEVRYFHWLKYPLEELPPDFRPENLVDLRLPYSKVKRLWKGVKDIPRLKWVDLSHSSKLLNLSGLAKAGSLQRLNMEGCTNLDELPGEMQNMKSLVYLNMRGCIRLRSLPKMNLTSLKTLILSDCSNLKEFQVISNSLEVLHLDGTAIKGLPLAIQKLERLVVLNLKNCKLLECLPNCLGELKDLEEIILSGCSRLKNLPDVRQSMKHVQILLFDGAGVDEMPNVSCFIGSEGKASVDMSFQNFGSYGNPSEWPRRVNRVSSLRRLCLSGNDFVSLQNDIGQLYNLIWLDVKQCKKLRSVPMLPPRLQYFDAHGCDSLERVANPLALQVVTEQIHATYNFSNCNKLDQDATDAIISYTRWKSQLILDARSRYNGGFALQALIGTCFPGWEVPTWFTYRATGSLLEPKLPPHWFDSRFTGIALCAVILFPAYQNQRNNLFVKCNCEVKNEDGSRSLFSCPVGGWSVPGEKIESSHVFIGYTSKLDIKKLREDNEEGCVHTEASFEFQVTDGTKDLKVCKVLKCGFSLVYESDDLQVNFGEHETTIEANQDITSSSWIQDFFGYIFLAFSCVIIYAILGFGVIVFAPQYYMSFSDFCWPLLARILLLVAFGLFLKQ</sequence>
<gene>
    <name evidence="9" type="ORF">AARE701A_LOCUS20359</name>
</gene>
<dbReference type="GO" id="GO:0043531">
    <property type="term" value="F:ADP binding"/>
    <property type="evidence" value="ECO:0007669"/>
    <property type="project" value="InterPro"/>
</dbReference>
<organism evidence="9 10">
    <name type="scientific">Arabidopsis arenosa</name>
    <name type="common">Sand rock-cress</name>
    <name type="synonym">Cardaminopsis arenosa</name>
    <dbReference type="NCBI Taxonomy" id="38785"/>
    <lineage>
        <taxon>Eukaryota</taxon>
        <taxon>Viridiplantae</taxon>
        <taxon>Streptophyta</taxon>
        <taxon>Embryophyta</taxon>
        <taxon>Tracheophyta</taxon>
        <taxon>Spermatophyta</taxon>
        <taxon>Magnoliopsida</taxon>
        <taxon>eudicotyledons</taxon>
        <taxon>Gunneridae</taxon>
        <taxon>Pentapetalae</taxon>
        <taxon>rosids</taxon>
        <taxon>malvids</taxon>
        <taxon>Brassicales</taxon>
        <taxon>Brassicaceae</taxon>
        <taxon>Camelineae</taxon>
        <taxon>Arabidopsis</taxon>
    </lineage>
</organism>
<dbReference type="SMART" id="SM00369">
    <property type="entry name" value="LRR_TYP"/>
    <property type="match status" value="4"/>
</dbReference>
<dbReference type="InterPro" id="IPR058192">
    <property type="entry name" value="WHD_ROQ1-like"/>
</dbReference>
<dbReference type="Pfam" id="PF23282">
    <property type="entry name" value="WHD_ROQ1"/>
    <property type="match status" value="1"/>
</dbReference>
<keyword evidence="4" id="KW-0378">Hydrolase</keyword>
<dbReference type="Pfam" id="PF20160">
    <property type="entry name" value="C-JID"/>
    <property type="match status" value="2"/>
</dbReference>
<proteinExistence type="predicted"/>
<dbReference type="FunFam" id="3.40.50.10140:FF:000007">
    <property type="entry name" value="Disease resistance protein (TIR-NBS-LRR class)"/>
    <property type="match status" value="1"/>
</dbReference>
<dbReference type="FunFam" id="3.80.10.10:FF:000386">
    <property type="entry name" value="Disease resistance protein RPS4"/>
    <property type="match status" value="2"/>
</dbReference>
<accession>A0A8S2B1G1</accession>
<dbReference type="PANTHER" id="PTHR11017">
    <property type="entry name" value="LEUCINE-RICH REPEAT-CONTAINING PROTEIN"/>
    <property type="match status" value="1"/>
</dbReference>
<evidence type="ECO:0000313" key="10">
    <source>
        <dbReference type="Proteomes" id="UP000682877"/>
    </source>
</evidence>
<evidence type="ECO:0000256" key="1">
    <source>
        <dbReference type="ARBA" id="ARBA00011982"/>
    </source>
</evidence>
<evidence type="ECO:0000256" key="4">
    <source>
        <dbReference type="ARBA" id="ARBA00022801"/>
    </source>
</evidence>
<dbReference type="Pfam" id="PF00931">
    <property type="entry name" value="NB-ARC"/>
    <property type="match status" value="2"/>
</dbReference>
<dbReference type="Gene3D" id="3.40.50.10140">
    <property type="entry name" value="Toll/interleukin-1 receptor homology (TIR) domain"/>
    <property type="match status" value="1"/>
</dbReference>
<keyword evidence="5" id="KW-0520">NAD</keyword>
<dbReference type="InterPro" id="IPR044974">
    <property type="entry name" value="Disease_R_plants"/>
</dbReference>
<dbReference type="PANTHER" id="PTHR11017:SF589">
    <property type="entry name" value="ADP-RIBOSYL CYCLASE_CYCLIC ADP-RIBOSE HYDROLASE-RELATED"/>
    <property type="match status" value="1"/>
</dbReference>
<comment type="catalytic activity">
    <reaction evidence="6">
        <text>NAD(+) + H2O = ADP-D-ribose + nicotinamide + H(+)</text>
        <dbReference type="Rhea" id="RHEA:16301"/>
        <dbReference type="ChEBI" id="CHEBI:15377"/>
        <dbReference type="ChEBI" id="CHEBI:15378"/>
        <dbReference type="ChEBI" id="CHEBI:17154"/>
        <dbReference type="ChEBI" id="CHEBI:57540"/>
        <dbReference type="ChEBI" id="CHEBI:57967"/>
        <dbReference type="EC" id="3.2.2.6"/>
    </reaction>
    <physiologicalReaction direction="left-to-right" evidence="6">
        <dbReference type="Rhea" id="RHEA:16302"/>
    </physiologicalReaction>
</comment>
<feature type="domain" description="TIR" evidence="8">
    <location>
        <begin position="9"/>
        <end position="174"/>
    </location>
</feature>
<dbReference type="Pfam" id="PF01582">
    <property type="entry name" value="TIR"/>
    <property type="match status" value="1"/>
</dbReference>
<dbReference type="Proteomes" id="UP000682877">
    <property type="component" value="Chromosome 8"/>
</dbReference>
<dbReference type="GO" id="GO:0061809">
    <property type="term" value="F:NAD+ nucleosidase activity, cyclic ADP-ribose generating"/>
    <property type="evidence" value="ECO:0007669"/>
    <property type="project" value="UniProtKB-EC"/>
</dbReference>
<evidence type="ECO:0000259" key="8">
    <source>
        <dbReference type="PROSITE" id="PS50104"/>
    </source>
</evidence>
<keyword evidence="2" id="KW-0433">Leucine-rich repeat</keyword>
<dbReference type="Gene3D" id="3.80.10.10">
    <property type="entry name" value="Ribonuclease Inhibitor"/>
    <property type="match status" value="5"/>
</dbReference>
<keyword evidence="3" id="KW-0677">Repeat</keyword>
<evidence type="ECO:0000313" key="9">
    <source>
        <dbReference type="EMBL" id="CAE6215863.1"/>
    </source>
</evidence>
<dbReference type="Gene3D" id="1.10.8.430">
    <property type="entry name" value="Helical domain of apoptotic protease-activating factors"/>
    <property type="match status" value="1"/>
</dbReference>
<reference evidence="9" key="1">
    <citation type="submission" date="2021-01" db="EMBL/GenBank/DDBJ databases">
        <authorList>
            <person name="Bezrukov I."/>
        </authorList>
    </citation>
    <scope>NUCLEOTIDE SEQUENCE</scope>
</reference>
<evidence type="ECO:0000256" key="3">
    <source>
        <dbReference type="ARBA" id="ARBA00022737"/>
    </source>
</evidence>
<dbReference type="InterPro" id="IPR011713">
    <property type="entry name" value="Leu-rich_rpt_3"/>
</dbReference>
<dbReference type="GO" id="GO:0007165">
    <property type="term" value="P:signal transduction"/>
    <property type="evidence" value="ECO:0007669"/>
    <property type="project" value="InterPro"/>
</dbReference>
<evidence type="ECO:0000256" key="6">
    <source>
        <dbReference type="ARBA" id="ARBA00047304"/>
    </source>
</evidence>
<dbReference type="GO" id="GO:0006952">
    <property type="term" value="P:defense response"/>
    <property type="evidence" value="ECO:0007669"/>
    <property type="project" value="InterPro"/>
</dbReference>
<dbReference type="SMART" id="SM00255">
    <property type="entry name" value="TIR"/>
    <property type="match status" value="1"/>
</dbReference>
<dbReference type="InterPro" id="IPR000157">
    <property type="entry name" value="TIR_dom"/>
</dbReference>
<dbReference type="EC" id="3.2.2.6" evidence="1"/>
<feature type="transmembrane region" description="Helical" evidence="7">
    <location>
        <begin position="2233"/>
        <end position="2251"/>
    </location>
</feature>
<evidence type="ECO:0000256" key="5">
    <source>
        <dbReference type="ARBA" id="ARBA00023027"/>
    </source>
</evidence>
<feature type="transmembrane region" description="Helical" evidence="7">
    <location>
        <begin position="2198"/>
        <end position="2221"/>
    </location>
</feature>
<keyword evidence="7" id="KW-1133">Transmembrane helix</keyword>
<evidence type="ECO:0000256" key="2">
    <source>
        <dbReference type="ARBA" id="ARBA00022614"/>
    </source>
</evidence>
<keyword evidence="7" id="KW-0472">Membrane</keyword>
<protein>
    <recommendedName>
        <fullName evidence="1">ADP-ribosyl cyclase/cyclic ADP-ribose hydrolase</fullName>
        <ecNumber evidence="1">3.2.2.6</ecNumber>
    </recommendedName>
</protein>
<dbReference type="PROSITE" id="PS50104">
    <property type="entry name" value="TIR"/>
    <property type="match status" value="1"/>
</dbReference>
<dbReference type="InterPro" id="IPR003591">
    <property type="entry name" value="Leu-rich_rpt_typical-subtyp"/>
</dbReference>
<dbReference type="SUPFAM" id="SSF52200">
    <property type="entry name" value="Toll/Interleukin receptor TIR domain"/>
    <property type="match status" value="1"/>
</dbReference>
<evidence type="ECO:0000256" key="7">
    <source>
        <dbReference type="SAM" id="Phobius"/>
    </source>
</evidence>
<dbReference type="InterPro" id="IPR032675">
    <property type="entry name" value="LRR_dom_sf"/>
</dbReference>
<dbReference type="SUPFAM" id="SSF52540">
    <property type="entry name" value="P-loop containing nucleoside triphosphate hydrolases"/>
    <property type="match status" value="2"/>
</dbReference>
<dbReference type="EMBL" id="LR999458">
    <property type="protein sequence ID" value="CAE6215863.1"/>
    <property type="molecule type" value="Genomic_DNA"/>
</dbReference>
<keyword evidence="7" id="KW-0812">Transmembrane</keyword>
<dbReference type="InterPro" id="IPR027417">
    <property type="entry name" value="P-loop_NTPase"/>
</dbReference>
<name>A0A8S2B1G1_ARAAE</name>
<dbReference type="InterPro" id="IPR042197">
    <property type="entry name" value="Apaf_helical"/>
</dbReference>
<dbReference type="SUPFAM" id="SSF52058">
    <property type="entry name" value="L domain-like"/>
    <property type="match status" value="2"/>
</dbReference>
<dbReference type="InterPro" id="IPR045344">
    <property type="entry name" value="C-JID"/>
</dbReference>
<dbReference type="PRINTS" id="PR00364">
    <property type="entry name" value="DISEASERSIST"/>
</dbReference>
<keyword evidence="10" id="KW-1185">Reference proteome</keyword>